<keyword evidence="2" id="KW-0677">Repeat</keyword>
<name>A0ABY7FG49_MYAAR</name>
<feature type="non-terminal residue" evidence="3">
    <location>
        <position position="1"/>
    </location>
</feature>
<proteinExistence type="predicted"/>
<dbReference type="PANTHER" id="PTHR45632">
    <property type="entry name" value="LD33804P"/>
    <property type="match status" value="1"/>
</dbReference>
<dbReference type="SMART" id="SM00612">
    <property type="entry name" value="Kelch"/>
    <property type="match status" value="2"/>
</dbReference>
<dbReference type="EMBL" id="CP111022">
    <property type="protein sequence ID" value="WAR19849.1"/>
    <property type="molecule type" value="Genomic_DNA"/>
</dbReference>
<evidence type="ECO:0000256" key="1">
    <source>
        <dbReference type="ARBA" id="ARBA00022441"/>
    </source>
</evidence>
<keyword evidence="4" id="KW-1185">Reference proteome</keyword>
<gene>
    <name evidence="3" type="ORF">MAR_001687</name>
</gene>
<accession>A0ABY7FG49</accession>
<protein>
    <submittedName>
        <fullName evidence="3">KLH42-like protein</fullName>
    </submittedName>
</protein>
<dbReference type="InterPro" id="IPR006652">
    <property type="entry name" value="Kelch_1"/>
</dbReference>
<dbReference type="InterPro" id="IPR015915">
    <property type="entry name" value="Kelch-typ_b-propeller"/>
</dbReference>
<evidence type="ECO:0000256" key="2">
    <source>
        <dbReference type="ARBA" id="ARBA00022737"/>
    </source>
</evidence>
<dbReference type="InterPro" id="IPR011043">
    <property type="entry name" value="Gal_Oxase/kelch_b-propeller"/>
</dbReference>
<organism evidence="3 4">
    <name type="scientific">Mya arenaria</name>
    <name type="common">Soft-shell clam</name>
    <dbReference type="NCBI Taxonomy" id="6604"/>
    <lineage>
        <taxon>Eukaryota</taxon>
        <taxon>Metazoa</taxon>
        <taxon>Spiralia</taxon>
        <taxon>Lophotrochozoa</taxon>
        <taxon>Mollusca</taxon>
        <taxon>Bivalvia</taxon>
        <taxon>Autobranchia</taxon>
        <taxon>Heteroconchia</taxon>
        <taxon>Euheterodonta</taxon>
        <taxon>Imparidentia</taxon>
        <taxon>Neoheterodontei</taxon>
        <taxon>Myida</taxon>
        <taxon>Myoidea</taxon>
        <taxon>Myidae</taxon>
        <taxon>Mya</taxon>
    </lineage>
</organism>
<sequence length="346" mass="40325">MNRQSTSIRSHTKRQSFEFILLFNRAVGSERVFYFMVDPRTGDRMFPKLNTTVFHKLRNLVGYRVVVTDDQLYIIGGKDWMSGEATGATWRYNPDTGKWTACAKLHEPRCRGEVRHGKVTDHVEFYDPQADTWTPIKLLPRPRVDHASCVAGNRLYVSGGIPNIKHQGGGYESLITLTNHYKYLFDGFEFALNMEPFDDTTIRKRKRVYDVLTDVWSDPCPRVHLPQDREKHSMVTYKKDIIVFGGRGFDQEVFQEKDESRVVSYSTRQDGQSARPRAWDLEHPHMYHNRVSPGSVLLVPGKRIYFFGGKSYQKDQECRDVDFYTPKTRKWRTVFSLPPRYSYANA</sequence>
<dbReference type="Proteomes" id="UP001164746">
    <property type="component" value="Chromosome 11"/>
</dbReference>
<evidence type="ECO:0000313" key="3">
    <source>
        <dbReference type="EMBL" id="WAR19849.1"/>
    </source>
</evidence>
<reference evidence="3" key="1">
    <citation type="submission" date="2022-11" db="EMBL/GenBank/DDBJ databases">
        <title>Centuries of genome instability and evolution in soft-shell clam transmissible cancer (bioRxiv).</title>
        <authorList>
            <person name="Hart S.F.M."/>
            <person name="Yonemitsu M.A."/>
            <person name="Giersch R.M."/>
            <person name="Beal B.F."/>
            <person name="Arriagada G."/>
            <person name="Davis B.W."/>
            <person name="Ostrander E.A."/>
            <person name="Goff S.P."/>
            <person name="Metzger M.J."/>
        </authorList>
    </citation>
    <scope>NUCLEOTIDE SEQUENCE</scope>
    <source>
        <strain evidence="3">MELC-2E11</strain>
        <tissue evidence="3">Siphon/mantle</tissue>
    </source>
</reference>
<dbReference type="Gene3D" id="2.120.10.80">
    <property type="entry name" value="Kelch-type beta propeller"/>
    <property type="match status" value="2"/>
</dbReference>
<dbReference type="SUPFAM" id="SSF50965">
    <property type="entry name" value="Galactose oxidase, central domain"/>
    <property type="match status" value="1"/>
</dbReference>
<evidence type="ECO:0000313" key="4">
    <source>
        <dbReference type="Proteomes" id="UP001164746"/>
    </source>
</evidence>
<dbReference type="PANTHER" id="PTHR45632:SF3">
    <property type="entry name" value="KELCH-LIKE PROTEIN 32"/>
    <property type="match status" value="1"/>
</dbReference>
<dbReference type="Pfam" id="PF01344">
    <property type="entry name" value="Kelch_1"/>
    <property type="match status" value="1"/>
</dbReference>
<keyword evidence="1" id="KW-0880">Kelch repeat</keyword>